<keyword evidence="5" id="KW-1185">Reference proteome</keyword>
<dbReference type="Proteomes" id="UP000747542">
    <property type="component" value="Unassembled WGS sequence"/>
</dbReference>
<dbReference type="Pfam" id="PF25473">
    <property type="entry name" value="MXRA7_helical"/>
    <property type="match status" value="1"/>
</dbReference>
<dbReference type="OrthoDB" id="5983600at2759"/>
<comment type="caution">
    <text evidence="4">The sequence shown here is derived from an EMBL/GenBank/DDBJ whole genome shotgun (WGS) entry which is preliminary data.</text>
</comment>
<feature type="region of interest" description="Disordered" evidence="1">
    <location>
        <begin position="55"/>
        <end position="92"/>
    </location>
</feature>
<protein>
    <submittedName>
        <fullName evidence="4">Matrix-remodeling-associated protein 7-like</fullName>
    </submittedName>
</protein>
<feature type="transmembrane region" description="Helical" evidence="2">
    <location>
        <begin position="27"/>
        <end position="47"/>
    </location>
</feature>
<evidence type="ECO:0000313" key="4">
    <source>
        <dbReference type="EMBL" id="KAG7157706.1"/>
    </source>
</evidence>
<feature type="compositionally biased region" description="Acidic residues" evidence="1">
    <location>
        <begin position="74"/>
        <end position="86"/>
    </location>
</feature>
<feature type="domain" description="Matrix-remodeling-associated protein 7 helical" evidence="3">
    <location>
        <begin position="106"/>
        <end position="168"/>
    </location>
</feature>
<sequence length="169" mass="19436">MGGGYTNSQTWEAWWESLEVSWNNTSFIFLASVALSMALVVASWMTWSSGDDLDLGHEDESERTKLQDVQEVNSDQESEHEEPDEGKEEKSVEEVYGLNHQLTGEVKKVERRALERTVESQMTDEQRQAEREAQTEQLAAIFKMMQDQEDKFGQTTIDDIKDQMKLYCG</sequence>
<dbReference type="PANTHER" id="PTHR21845">
    <property type="entry name" value="TRANSMEMBRANE ANCHOR PROTEIN 1"/>
    <property type="match status" value="1"/>
</dbReference>
<dbReference type="PANTHER" id="PTHR21845:SF2">
    <property type="entry name" value="MATRIX-REMODELING-ASSOCIATED PROTEIN 7"/>
    <property type="match status" value="1"/>
</dbReference>
<evidence type="ECO:0000256" key="2">
    <source>
        <dbReference type="SAM" id="Phobius"/>
    </source>
</evidence>
<keyword evidence="2" id="KW-1133">Transmembrane helix</keyword>
<feature type="compositionally biased region" description="Basic and acidic residues" evidence="1">
    <location>
        <begin position="55"/>
        <end position="68"/>
    </location>
</feature>
<keyword evidence="2" id="KW-0472">Membrane</keyword>
<dbReference type="InterPro" id="IPR057534">
    <property type="entry name" value="MXRA7_helical"/>
</dbReference>
<organism evidence="4 5">
    <name type="scientific">Homarus americanus</name>
    <name type="common">American lobster</name>
    <dbReference type="NCBI Taxonomy" id="6706"/>
    <lineage>
        <taxon>Eukaryota</taxon>
        <taxon>Metazoa</taxon>
        <taxon>Ecdysozoa</taxon>
        <taxon>Arthropoda</taxon>
        <taxon>Crustacea</taxon>
        <taxon>Multicrustacea</taxon>
        <taxon>Malacostraca</taxon>
        <taxon>Eumalacostraca</taxon>
        <taxon>Eucarida</taxon>
        <taxon>Decapoda</taxon>
        <taxon>Pleocyemata</taxon>
        <taxon>Astacidea</taxon>
        <taxon>Nephropoidea</taxon>
        <taxon>Nephropidae</taxon>
        <taxon>Homarus</taxon>
    </lineage>
</organism>
<name>A0A8J5JKF6_HOMAM</name>
<keyword evidence="2" id="KW-0812">Transmembrane</keyword>
<dbReference type="AlphaFoldDB" id="A0A8J5JKF6"/>
<dbReference type="EMBL" id="JAHLQT010036987">
    <property type="protein sequence ID" value="KAG7157706.1"/>
    <property type="molecule type" value="Genomic_DNA"/>
</dbReference>
<evidence type="ECO:0000313" key="5">
    <source>
        <dbReference type="Proteomes" id="UP000747542"/>
    </source>
</evidence>
<evidence type="ECO:0000256" key="1">
    <source>
        <dbReference type="SAM" id="MobiDB-lite"/>
    </source>
</evidence>
<dbReference type="InterPro" id="IPR026622">
    <property type="entry name" value="Mxra7"/>
</dbReference>
<proteinExistence type="predicted"/>
<gene>
    <name evidence="4" type="primary">MXRA7-L</name>
    <name evidence="4" type="ORF">Hamer_G018773</name>
</gene>
<evidence type="ECO:0000259" key="3">
    <source>
        <dbReference type="Pfam" id="PF25473"/>
    </source>
</evidence>
<accession>A0A8J5JKF6</accession>
<reference evidence="4" key="1">
    <citation type="journal article" date="2021" name="Sci. Adv.">
        <title>The American lobster genome reveals insights on longevity, neural, and immune adaptations.</title>
        <authorList>
            <person name="Polinski J.M."/>
            <person name="Zimin A.V."/>
            <person name="Clark K.F."/>
            <person name="Kohn A.B."/>
            <person name="Sadowski N."/>
            <person name="Timp W."/>
            <person name="Ptitsyn A."/>
            <person name="Khanna P."/>
            <person name="Romanova D.Y."/>
            <person name="Williams P."/>
            <person name="Greenwood S.J."/>
            <person name="Moroz L.L."/>
            <person name="Walt D.R."/>
            <person name="Bodnar A.G."/>
        </authorList>
    </citation>
    <scope>NUCLEOTIDE SEQUENCE</scope>
    <source>
        <strain evidence="4">GMGI-L3</strain>
    </source>
</reference>